<sequence length="343" mass="37830">MSSATDTPSSLPLRFDTTLGALLIGALACASLYGITLIQTVIYFQRYPKDTPYLKTMVVVLWALDTFDYYLTSHGIYWYTVTNFANPLAAARPAWSLFIHVAVTSISNFIVRSLFTRRVWKLSNGNILLTVAIVVISTADLTIGLLITAKAYPVKSLLGLRPLVPLFYANFASGVLADLHVAISLCYFLWKSKTGFRRTDSLIATLVIYTVNTGMITALDASAGLITYAVMPYNEIFVAFYLVLSKLYLNSYLASLNARDALRGALENDGILSVHLSNIEPSPRGTGITYQASLVGTEEGDKRIVRPLPVKVDTRVEWREINFRSRPNSTAYVEGTLLSPTTP</sequence>
<evidence type="ECO:0000259" key="2">
    <source>
        <dbReference type="Pfam" id="PF20152"/>
    </source>
</evidence>
<keyword evidence="1" id="KW-1133">Transmembrane helix</keyword>
<dbReference type="InterPro" id="IPR045339">
    <property type="entry name" value="DUF6534"/>
</dbReference>
<dbReference type="STRING" id="50990.A0A4Y7PY24"/>
<feature type="transmembrane region" description="Helical" evidence="1">
    <location>
        <begin position="127"/>
        <end position="147"/>
    </location>
</feature>
<dbReference type="PANTHER" id="PTHR40465">
    <property type="entry name" value="CHROMOSOME 1, WHOLE GENOME SHOTGUN SEQUENCE"/>
    <property type="match status" value="1"/>
</dbReference>
<feature type="transmembrane region" description="Helical" evidence="1">
    <location>
        <begin position="56"/>
        <end position="77"/>
    </location>
</feature>
<dbReference type="AlphaFoldDB" id="A0A4Y7PY24"/>
<dbReference type="PANTHER" id="PTHR40465:SF1">
    <property type="entry name" value="DUF6534 DOMAIN-CONTAINING PROTEIN"/>
    <property type="match status" value="1"/>
</dbReference>
<gene>
    <name evidence="3" type="ORF">BD410DRAFT_377107</name>
</gene>
<evidence type="ECO:0000256" key="1">
    <source>
        <dbReference type="SAM" id="Phobius"/>
    </source>
</evidence>
<reference evidence="3 4" key="1">
    <citation type="submission" date="2018-06" db="EMBL/GenBank/DDBJ databases">
        <title>A transcriptomic atlas of mushroom development highlights an independent origin of complex multicellularity.</title>
        <authorList>
            <consortium name="DOE Joint Genome Institute"/>
            <person name="Krizsan K."/>
            <person name="Almasi E."/>
            <person name="Merenyi Z."/>
            <person name="Sahu N."/>
            <person name="Viragh M."/>
            <person name="Koszo T."/>
            <person name="Mondo S."/>
            <person name="Kiss B."/>
            <person name="Balint B."/>
            <person name="Kues U."/>
            <person name="Barry K."/>
            <person name="Hegedus J.C."/>
            <person name="Henrissat B."/>
            <person name="Johnson J."/>
            <person name="Lipzen A."/>
            <person name="Ohm R."/>
            <person name="Nagy I."/>
            <person name="Pangilinan J."/>
            <person name="Yan J."/>
            <person name="Xiong Y."/>
            <person name="Grigoriev I.V."/>
            <person name="Hibbett D.S."/>
            <person name="Nagy L.G."/>
        </authorList>
    </citation>
    <scope>NUCLEOTIDE SEQUENCE [LARGE SCALE GENOMIC DNA]</scope>
    <source>
        <strain evidence="3 4">SZMC22713</strain>
    </source>
</reference>
<feature type="transmembrane region" description="Helical" evidence="1">
    <location>
        <begin position="202"/>
        <end position="219"/>
    </location>
</feature>
<feature type="domain" description="DUF6534" evidence="2">
    <location>
        <begin position="175"/>
        <end position="260"/>
    </location>
</feature>
<keyword evidence="1" id="KW-0472">Membrane</keyword>
<organism evidence="3 4">
    <name type="scientific">Rickenella mellea</name>
    <dbReference type="NCBI Taxonomy" id="50990"/>
    <lineage>
        <taxon>Eukaryota</taxon>
        <taxon>Fungi</taxon>
        <taxon>Dikarya</taxon>
        <taxon>Basidiomycota</taxon>
        <taxon>Agaricomycotina</taxon>
        <taxon>Agaricomycetes</taxon>
        <taxon>Hymenochaetales</taxon>
        <taxon>Rickenellaceae</taxon>
        <taxon>Rickenella</taxon>
    </lineage>
</organism>
<feature type="transmembrane region" description="Helical" evidence="1">
    <location>
        <begin position="167"/>
        <end position="190"/>
    </location>
</feature>
<feature type="transmembrane region" description="Helical" evidence="1">
    <location>
        <begin position="225"/>
        <end position="244"/>
    </location>
</feature>
<protein>
    <recommendedName>
        <fullName evidence="2">DUF6534 domain-containing protein</fullName>
    </recommendedName>
</protein>
<accession>A0A4Y7PY24</accession>
<keyword evidence="4" id="KW-1185">Reference proteome</keyword>
<feature type="transmembrane region" description="Helical" evidence="1">
    <location>
        <begin position="20"/>
        <end position="44"/>
    </location>
</feature>
<feature type="transmembrane region" description="Helical" evidence="1">
    <location>
        <begin position="97"/>
        <end position="115"/>
    </location>
</feature>
<dbReference type="OrthoDB" id="3214861at2759"/>
<proteinExistence type="predicted"/>
<dbReference type="Proteomes" id="UP000294933">
    <property type="component" value="Unassembled WGS sequence"/>
</dbReference>
<keyword evidence="1" id="KW-0812">Transmembrane</keyword>
<name>A0A4Y7PY24_9AGAM</name>
<dbReference type="Pfam" id="PF20152">
    <property type="entry name" value="DUF6534"/>
    <property type="match status" value="1"/>
</dbReference>
<evidence type="ECO:0000313" key="4">
    <source>
        <dbReference type="Proteomes" id="UP000294933"/>
    </source>
</evidence>
<dbReference type="EMBL" id="ML170189">
    <property type="protein sequence ID" value="TDL20307.1"/>
    <property type="molecule type" value="Genomic_DNA"/>
</dbReference>
<dbReference type="VEuPathDB" id="FungiDB:BD410DRAFT_377107"/>
<evidence type="ECO:0000313" key="3">
    <source>
        <dbReference type="EMBL" id="TDL20307.1"/>
    </source>
</evidence>